<keyword evidence="2" id="KW-1185">Reference proteome</keyword>
<name>A9DDJ1_9GAMM</name>
<organism evidence="1 2">
    <name type="scientific">Shewanella benthica KT99</name>
    <dbReference type="NCBI Taxonomy" id="314608"/>
    <lineage>
        <taxon>Bacteria</taxon>
        <taxon>Pseudomonadati</taxon>
        <taxon>Pseudomonadota</taxon>
        <taxon>Gammaproteobacteria</taxon>
        <taxon>Alteromonadales</taxon>
        <taxon>Shewanellaceae</taxon>
        <taxon>Shewanella</taxon>
    </lineage>
</organism>
<evidence type="ECO:0000313" key="2">
    <source>
        <dbReference type="Proteomes" id="UP000005839"/>
    </source>
</evidence>
<accession>A9DDJ1</accession>
<evidence type="ECO:0000313" key="1">
    <source>
        <dbReference type="EMBL" id="EDQ00125.1"/>
    </source>
</evidence>
<proteinExistence type="predicted"/>
<dbReference type="AlphaFoldDB" id="A9DDJ1"/>
<dbReference type="EMBL" id="ABIC01000025">
    <property type="protein sequence ID" value="EDQ00125.1"/>
    <property type="molecule type" value="Genomic_DNA"/>
</dbReference>
<comment type="caution">
    <text evidence="1">The sequence shown here is derived from an EMBL/GenBank/DDBJ whole genome shotgun (WGS) entry which is preliminary data.</text>
</comment>
<protein>
    <submittedName>
        <fullName evidence="1">Uncharacterized protein</fullName>
    </submittedName>
</protein>
<dbReference type="RefSeq" id="WP_005500510.1">
    <property type="nucleotide sequence ID" value="NZ_ABIC01000025.1"/>
</dbReference>
<reference evidence="1 2" key="1">
    <citation type="submission" date="2007-10" db="EMBL/GenBank/DDBJ databases">
        <authorList>
            <person name="Yayanos A."/>
            <person name="Ferriera S."/>
            <person name="Johnson J."/>
            <person name="Kravitz S."/>
            <person name="Halpern A."/>
            <person name="Remington K."/>
            <person name="Beeson K."/>
            <person name="Tran B."/>
            <person name="Rogers Y.-H."/>
            <person name="Friedman R."/>
            <person name="Venter J.C."/>
        </authorList>
    </citation>
    <scope>NUCLEOTIDE SEQUENCE [LARGE SCALE GENOMIC DNA]</scope>
    <source>
        <strain evidence="1 2">KT99</strain>
    </source>
</reference>
<sequence>MTGRWITVWQAEYNPGRVDGPLIIENNIPTQFADQAQSESHENQLREEFKRLQALTACSGVPIYTKAAEGDAERDLYGLVASFISTLAPVSLQGDGGWEGIIQALNAFDKQWFGEKTFDTGMKVLNFEFDARE</sequence>
<dbReference type="Proteomes" id="UP000005839">
    <property type="component" value="Unassembled WGS sequence"/>
</dbReference>
<gene>
    <name evidence="1" type="ORF">KT99_09618</name>
</gene>
<dbReference type="STRING" id="314608.KT99_09618"/>